<evidence type="ECO:0000313" key="2">
    <source>
        <dbReference type="EMBL" id="DAE02169.1"/>
    </source>
</evidence>
<reference evidence="2" key="1">
    <citation type="journal article" date="2021" name="Proc. Natl. Acad. Sci. U.S.A.">
        <title>A Catalog of Tens of Thousands of Viruses from Human Metagenomes Reveals Hidden Associations with Chronic Diseases.</title>
        <authorList>
            <person name="Tisza M.J."/>
            <person name="Buck C.B."/>
        </authorList>
    </citation>
    <scope>NUCLEOTIDE SEQUENCE</scope>
    <source>
        <strain evidence="2">Ct58H1</strain>
    </source>
</reference>
<proteinExistence type="predicted"/>
<name>A0A8S5P6V2_9CAUD</name>
<organism evidence="2">
    <name type="scientific">Siphoviridae sp. ct58H1</name>
    <dbReference type="NCBI Taxonomy" id="2825334"/>
    <lineage>
        <taxon>Viruses</taxon>
        <taxon>Duplodnaviria</taxon>
        <taxon>Heunggongvirae</taxon>
        <taxon>Uroviricota</taxon>
        <taxon>Caudoviricetes</taxon>
    </lineage>
</organism>
<accession>A0A8S5P6V2</accession>
<protein>
    <submittedName>
        <fullName evidence="2">Uncharacterized protein</fullName>
    </submittedName>
</protein>
<feature type="region of interest" description="Disordered" evidence="1">
    <location>
        <begin position="1"/>
        <end position="24"/>
    </location>
</feature>
<dbReference type="EMBL" id="BK015342">
    <property type="protein sequence ID" value="DAE02169.1"/>
    <property type="molecule type" value="Genomic_DNA"/>
</dbReference>
<evidence type="ECO:0000256" key="1">
    <source>
        <dbReference type="SAM" id="MobiDB-lite"/>
    </source>
</evidence>
<feature type="compositionally biased region" description="Basic and acidic residues" evidence="1">
    <location>
        <begin position="10"/>
        <end position="24"/>
    </location>
</feature>
<sequence length="50" mass="5956">MFSQSNKKGKTNEDEKRNGLHDHRSNRWDDCLFFWRLGSGSCNFNHFHGN</sequence>